<dbReference type="PANTHER" id="PTHR43133:SF8">
    <property type="entry name" value="RNA POLYMERASE SIGMA FACTOR HI_1459-RELATED"/>
    <property type="match status" value="1"/>
</dbReference>
<dbReference type="GO" id="GO:0016987">
    <property type="term" value="F:sigma factor activity"/>
    <property type="evidence" value="ECO:0007669"/>
    <property type="project" value="UniProtKB-KW"/>
</dbReference>
<evidence type="ECO:0000256" key="2">
    <source>
        <dbReference type="ARBA" id="ARBA00023015"/>
    </source>
</evidence>
<keyword evidence="4 6" id="KW-0238">DNA-binding</keyword>
<gene>
    <name evidence="10" type="primary">hrpL</name>
    <name evidence="10" type="ORF">GCM10009304_00870</name>
</gene>
<organism evidence="10 11">
    <name type="scientific">Pseudomonas matsuisoli</name>
    <dbReference type="NCBI Taxonomy" id="1515666"/>
    <lineage>
        <taxon>Bacteria</taxon>
        <taxon>Pseudomonadati</taxon>
        <taxon>Pseudomonadota</taxon>
        <taxon>Gammaproteobacteria</taxon>
        <taxon>Pseudomonadales</taxon>
        <taxon>Pseudomonadaceae</taxon>
        <taxon>Pseudomonas</taxon>
    </lineage>
</organism>
<dbReference type="Gene3D" id="1.10.1740.10">
    <property type="match status" value="1"/>
</dbReference>
<dbReference type="GO" id="GO:0003677">
    <property type="term" value="F:DNA binding"/>
    <property type="evidence" value="ECO:0007669"/>
    <property type="project" value="UniProtKB-KW"/>
</dbReference>
<keyword evidence="11" id="KW-1185">Reference proteome</keyword>
<keyword evidence="5 6" id="KW-0804">Transcription</keyword>
<dbReference type="InterPro" id="IPR013249">
    <property type="entry name" value="RNA_pol_sigma70_r4_t2"/>
</dbReference>
<accession>A0A917PHZ1</accession>
<dbReference type="InterPro" id="IPR007627">
    <property type="entry name" value="RNA_pol_sigma70_r2"/>
</dbReference>
<dbReference type="Pfam" id="PF04542">
    <property type="entry name" value="Sigma70_r2"/>
    <property type="match status" value="1"/>
</dbReference>
<dbReference type="PROSITE" id="PS01063">
    <property type="entry name" value="SIGMA70_ECF"/>
    <property type="match status" value="1"/>
</dbReference>
<reference evidence="10" key="1">
    <citation type="journal article" date="2014" name="Int. J. Syst. Evol. Microbiol.">
        <title>Complete genome sequence of Corynebacterium casei LMG S-19264T (=DSM 44701T), isolated from a smear-ripened cheese.</title>
        <authorList>
            <consortium name="US DOE Joint Genome Institute (JGI-PGF)"/>
            <person name="Walter F."/>
            <person name="Albersmeier A."/>
            <person name="Kalinowski J."/>
            <person name="Ruckert C."/>
        </authorList>
    </citation>
    <scope>NUCLEOTIDE SEQUENCE</scope>
    <source>
        <strain evidence="10">JCM 30078</strain>
    </source>
</reference>
<dbReference type="InterPro" id="IPR000838">
    <property type="entry name" value="RNA_pol_sigma70_ECF_CS"/>
</dbReference>
<sequence length="182" mass="20956">MTNKKVNSGGNQLLNSGAGELDFGANRKLRSFVKKRVLNLDDADDILQLTYLEAWRNRHKFDGRARPETWLCGIAHNLIRNHFRRHYARPPHSSHDELETHEQPVEPSDLSIQFERHQLLDKTIEAIAELPRDMRETLWTAIETDGSYRDTAERLGVPVGTVRSRLSRAREQLKRSVHGEAS</sequence>
<dbReference type="PANTHER" id="PTHR43133">
    <property type="entry name" value="RNA POLYMERASE ECF-TYPE SIGMA FACTO"/>
    <property type="match status" value="1"/>
</dbReference>
<keyword evidence="2 6" id="KW-0805">Transcription regulation</keyword>
<dbReference type="InterPro" id="IPR013324">
    <property type="entry name" value="RNA_pol_sigma_r3/r4-like"/>
</dbReference>
<evidence type="ECO:0000256" key="6">
    <source>
        <dbReference type="RuleBase" id="RU000716"/>
    </source>
</evidence>
<dbReference type="EMBL" id="BMPO01000001">
    <property type="protein sequence ID" value="GGJ78811.1"/>
    <property type="molecule type" value="Genomic_DNA"/>
</dbReference>
<comment type="caution">
    <text evidence="10">The sequence shown here is derived from an EMBL/GenBank/DDBJ whole genome shotgun (WGS) entry which is preliminary data.</text>
</comment>
<dbReference type="InterPro" id="IPR039425">
    <property type="entry name" value="RNA_pol_sigma-70-like"/>
</dbReference>
<feature type="compositionally biased region" description="Basic and acidic residues" evidence="7">
    <location>
        <begin position="93"/>
        <end position="104"/>
    </location>
</feature>
<dbReference type="CDD" id="cd06171">
    <property type="entry name" value="Sigma70_r4"/>
    <property type="match status" value="1"/>
</dbReference>
<evidence type="ECO:0000313" key="10">
    <source>
        <dbReference type="EMBL" id="GGJ78811.1"/>
    </source>
</evidence>
<evidence type="ECO:0000256" key="1">
    <source>
        <dbReference type="ARBA" id="ARBA00010641"/>
    </source>
</evidence>
<dbReference type="SUPFAM" id="SSF88946">
    <property type="entry name" value="Sigma2 domain of RNA polymerase sigma factors"/>
    <property type="match status" value="1"/>
</dbReference>
<reference evidence="10" key="2">
    <citation type="submission" date="2020-09" db="EMBL/GenBank/DDBJ databases">
        <authorList>
            <person name="Sun Q."/>
            <person name="Ohkuma M."/>
        </authorList>
    </citation>
    <scope>NUCLEOTIDE SEQUENCE</scope>
    <source>
        <strain evidence="10">JCM 30078</strain>
    </source>
</reference>
<dbReference type="SUPFAM" id="SSF88659">
    <property type="entry name" value="Sigma3 and sigma4 domains of RNA polymerase sigma factors"/>
    <property type="match status" value="1"/>
</dbReference>
<dbReference type="InterPro" id="IPR014284">
    <property type="entry name" value="RNA_pol_sigma-70_dom"/>
</dbReference>
<evidence type="ECO:0000313" key="11">
    <source>
        <dbReference type="Proteomes" id="UP000635983"/>
    </source>
</evidence>
<feature type="domain" description="RNA polymerase sigma factor 70 region 4 type 2" evidence="9">
    <location>
        <begin position="124"/>
        <end position="173"/>
    </location>
</feature>
<dbReference type="Pfam" id="PF08281">
    <property type="entry name" value="Sigma70_r4_2"/>
    <property type="match status" value="1"/>
</dbReference>
<evidence type="ECO:0000256" key="4">
    <source>
        <dbReference type="ARBA" id="ARBA00023125"/>
    </source>
</evidence>
<dbReference type="NCBIfam" id="TIGR02937">
    <property type="entry name" value="sigma70-ECF"/>
    <property type="match status" value="1"/>
</dbReference>
<dbReference type="GO" id="GO:0006352">
    <property type="term" value="P:DNA-templated transcription initiation"/>
    <property type="evidence" value="ECO:0007669"/>
    <property type="project" value="InterPro"/>
</dbReference>
<evidence type="ECO:0000256" key="5">
    <source>
        <dbReference type="ARBA" id="ARBA00023163"/>
    </source>
</evidence>
<evidence type="ECO:0000259" key="9">
    <source>
        <dbReference type="Pfam" id="PF08281"/>
    </source>
</evidence>
<name>A0A917PHZ1_9PSED</name>
<keyword evidence="3 6" id="KW-0731">Sigma factor</keyword>
<dbReference type="InterPro" id="IPR013325">
    <property type="entry name" value="RNA_pol_sigma_r2"/>
</dbReference>
<evidence type="ECO:0000256" key="7">
    <source>
        <dbReference type="SAM" id="MobiDB-lite"/>
    </source>
</evidence>
<dbReference type="AlphaFoldDB" id="A0A917PHZ1"/>
<protein>
    <recommendedName>
        <fullName evidence="6">RNA polymerase sigma factor</fullName>
    </recommendedName>
</protein>
<evidence type="ECO:0000259" key="8">
    <source>
        <dbReference type="Pfam" id="PF04542"/>
    </source>
</evidence>
<proteinExistence type="inferred from homology"/>
<dbReference type="InterPro" id="IPR036388">
    <property type="entry name" value="WH-like_DNA-bd_sf"/>
</dbReference>
<feature type="region of interest" description="Disordered" evidence="7">
    <location>
        <begin position="88"/>
        <end position="108"/>
    </location>
</feature>
<dbReference type="Proteomes" id="UP000635983">
    <property type="component" value="Unassembled WGS sequence"/>
</dbReference>
<comment type="similarity">
    <text evidence="1 6">Belongs to the sigma-70 factor family. ECF subfamily.</text>
</comment>
<dbReference type="Gene3D" id="1.10.10.10">
    <property type="entry name" value="Winged helix-like DNA-binding domain superfamily/Winged helix DNA-binding domain"/>
    <property type="match status" value="1"/>
</dbReference>
<evidence type="ECO:0000256" key="3">
    <source>
        <dbReference type="ARBA" id="ARBA00023082"/>
    </source>
</evidence>
<feature type="domain" description="RNA polymerase sigma-70 region 2" evidence="8">
    <location>
        <begin position="27"/>
        <end position="86"/>
    </location>
</feature>